<dbReference type="EMBL" id="JAFBED010000005">
    <property type="protein sequence ID" value="MBM7620917.1"/>
    <property type="molecule type" value="Genomic_DNA"/>
</dbReference>
<dbReference type="RefSeq" id="WP_204417165.1">
    <property type="nucleotide sequence ID" value="NZ_JAFBED010000005.1"/>
</dbReference>
<organism evidence="3 4">
    <name type="scientific">Sutcliffiella tianshenii</name>
    <dbReference type="NCBI Taxonomy" id="1463404"/>
    <lineage>
        <taxon>Bacteria</taxon>
        <taxon>Bacillati</taxon>
        <taxon>Bacillota</taxon>
        <taxon>Bacilli</taxon>
        <taxon>Bacillales</taxon>
        <taxon>Bacillaceae</taxon>
        <taxon>Sutcliffiella</taxon>
    </lineage>
</organism>
<sequence>MKKSILLCLLLGFIFSGGHDVFVSQSAEPVVEMAGPPDMVSPLKDEHPDPLPNG</sequence>
<evidence type="ECO:0000256" key="1">
    <source>
        <dbReference type="SAM" id="MobiDB-lite"/>
    </source>
</evidence>
<name>A0ABS2P1U6_9BACI</name>
<evidence type="ECO:0000256" key="2">
    <source>
        <dbReference type="SAM" id="SignalP"/>
    </source>
</evidence>
<feature type="region of interest" description="Disordered" evidence="1">
    <location>
        <begin position="33"/>
        <end position="54"/>
    </location>
</feature>
<evidence type="ECO:0000313" key="4">
    <source>
        <dbReference type="Proteomes" id="UP000737402"/>
    </source>
</evidence>
<keyword evidence="4" id="KW-1185">Reference proteome</keyword>
<accession>A0ABS2P1U6</accession>
<feature type="compositionally biased region" description="Basic and acidic residues" evidence="1">
    <location>
        <begin position="43"/>
        <end position="54"/>
    </location>
</feature>
<keyword evidence="2" id="KW-0732">Signal</keyword>
<reference evidence="3 4" key="1">
    <citation type="submission" date="2021-01" db="EMBL/GenBank/DDBJ databases">
        <title>Genomic Encyclopedia of Type Strains, Phase IV (KMG-IV): sequencing the most valuable type-strain genomes for metagenomic binning, comparative biology and taxonomic classification.</title>
        <authorList>
            <person name="Goeker M."/>
        </authorList>
    </citation>
    <scope>NUCLEOTIDE SEQUENCE [LARGE SCALE GENOMIC DNA]</scope>
    <source>
        <strain evidence="3 4">DSM 25879</strain>
    </source>
</reference>
<dbReference type="Proteomes" id="UP000737402">
    <property type="component" value="Unassembled WGS sequence"/>
</dbReference>
<evidence type="ECO:0000313" key="3">
    <source>
        <dbReference type="EMBL" id="MBM7620917.1"/>
    </source>
</evidence>
<feature type="signal peptide" evidence="2">
    <location>
        <begin position="1"/>
        <end position="18"/>
    </location>
</feature>
<comment type="caution">
    <text evidence="3">The sequence shown here is derived from an EMBL/GenBank/DDBJ whole genome shotgun (WGS) entry which is preliminary data.</text>
</comment>
<gene>
    <name evidence="3" type="ORF">JOC95_002772</name>
</gene>
<proteinExistence type="predicted"/>
<protein>
    <submittedName>
        <fullName evidence="3">Uncharacterized protein</fullName>
    </submittedName>
</protein>
<feature type="chain" id="PRO_5045366045" evidence="2">
    <location>
        <begin position="19"/>
        <end position="54"/>
    </location>
</feature>